<sequence length="294" mass="33302">MHARWPLHLMFLPGALLLLIYHYIPTFGFVIAFQHFIPAKGITGSEWVGWENFSYLIKLPNFYNVIWNTFYISIMKVAAGLVFPIVIALLLNELRSRFVKRSVQTLIYLPHFMSWIILGGIMIDILSPTRGIINQLLAVFGIEPLFFLGSPDMFPYVLVGSDLWKDFGFSTIVYLAALTGINPNLYEAAVIDGANRWKQTVYITLPGMAPVIILMATLSLGQILNAGFEQVFNLYNPAVYETGDIIDTLVYRMGLVQAQYSLATAVGLFKSFVSLILISFSYMLAYRFANYRIF</sequence>
<evidence type="ECO:0000256" key="4">
    <source>
        <dbReference type="ARBA" id="ARBA00022692"/>
    </source>
</evidence>
<feature type="transmembrane region" description="Helical" evidence="7">
    <location>
        <begin position="70"/>
        <end position="94"/>
    </location>
</feature>
<accession>A0ABV6J9T6</accession>
<name>A0ABV6J9T6_9BACL</name>
<protein>
    <submittedName>
        <fullName evidence="9">ABC transporter permease</fullName>
    </submittedName>
</protein>
<feature type="transmembrane region" description="Helical" evidence="7">
    <location>
        <begin position="201"/>
        <end position="224"/>
    </location>
</feature>
<dbReference type="InterPro" id="IPR035906">
    <property type="entry name" value="MetI-like_sf"/>
</dbReference>
<evidence type="ECO:0000256" key="5">
    <source>
        <dbReference type="ARBA" id="ARBA00022989"/>
    </source>
</evidence>
<proteinExistence type="inferred from homology"/>
<keyword evidence="4 7" id="KW-0812">Transmembrane</keyword>
<organism evidence="9 10">
    <name type="scientific">Paenibacillus mendelii</name>
    <dbReference type="NCBI Taxonomy" id="206163"/>
    <lineage>
        <taxon>Bacteria</taxon>
        <taxon>Bacillati</taxon>
        <taxon>Bacillota</taxon>
        <taxon>Bacilli</taxon>
        <taxon>Bacillales</taxon>
        <taxon>Paenibacillaceae</taxon>
        <taxon>Paenibacillus</taxon>
    </lineage>
</organism>
<evidence type="ECO:0000256" key="6">
    <source>
        <dbReference type="ARBA" id="ARBA00023136"/>
    </source>
</evidence>
<keyword evidence="6 7" id="KW-0472">Membrane</keyword>
<evidence type="ECO:0000256" key="1">
    <source>
        <dbReference type="ARBA" id="ARBA00004651"/>
    </source>
</evidence>
<evidence type="ECO:0000313" key="10">
    <source>
        <dbReference type="Proteomes" id="UP001589818"/>
    </source>
</evidence>
<reference evidence="9 10" key="1">
    <citation type="submission" date="2024-09" db="EMBL/GenBank/DDBJ databases">
        <authorList>
            <person name="Sun Q."/>
            <person name="Mori K."/>
        </authorList>
    </citation>
    <scope>NUCLEOTIDE SEQUENCE [LARGE SCALE GENOMIC DNA]</scope>
    <source>
        <strain evidence="9 10">CCM 4839</strain>
    </source>
</reference>
<feature type="transmembrane region" description="Helical" evidence="7">
    <location>
        <begin position="260"/>
        <end position="285"/>
    </location>
</feature>
<evidence type="ECO:0000256" key="3">
    <source>
        <dbReference type="ARBA" id="ARBA00022475"/>
    </source>
</evidence>
<dbReference type="InterPro" id="IPR050809">
    <property type="entry name" value="UgpAE/MalFG_permease"/>
</dbReference>
<dbReference type="PANTHER" id="PTHR43227:SF11">
    <property type="entry name" value="BLL4140 PROTEIN"/>
    <property type="match status" value="1"/>
</dbReference>
<keyword evidence="10" id="KW-1185">Reference proteome</keyword>
<dbReference type="Proteomes" id="UP001589818">
    <property type="component" value="Unassembled WGS sequence"/>
</dbReference>
<keyword evidence="3" id="KW-1003">Cell membrane</keyword>
<evidence type="ECO:0000256" key="2">
    <source>
        <dbReference type="ARBA" id="ARBA00022448"/>
    </source>
</evidence>
<dbReference type="EMBL" id="JBHLVF010000018">
    <property type="protein sequence ID" value="MFC0392576.1"/>
    <property type="molecule type" value="Genomic_DNA"/>
</dbReference>
<feature type="transmembrane region" description="Helical" evidence="7">
    <location>
        <begin position="106"/>
        <end position="126"/>
    </location>
</feature>
<dbReference type="InterPro" id="IPR000515">
    <property type="entry name" value="MetI-like"/>
</dbReference>
<evidence type="ECO:0000313" key="9">
    <source>
        <dbReference type="EMBL" id="MFC0392576.1"/>
    </source>
</evidence>
<dbReference type="RefSeq" id="WP_204822329.1">
    <property type="nucleotide sequence ID" value="NZ_JANHOF010000030.1"/>
</dbReference>
<feature type="transmembrane region" description="Helical" evidence="7">
    <location>
        <begin position="132"/>
        <end position="149"/>
    </location>
</feature>
<evidence type="ECO:0000256" key="7">
    <source>
        <dbReference type="RuleBase" id="RU363032"/>
    </source>
</evidence>
<evidence type="ECO:0000259" key="8">
    <source>
        <dbReference type="PROSITE" id="PS50928"/>
    </source>
</evidence>
<gene>
    <name evidence="9" type="ORF">ACFFJ8_14480</name>
</gene>
<dbReference type="PANTHER" id="PTHR43227">
    <property type="entry name" value="BLL4140 PROTEIN"/>
    <property type="match status" value="1"/>
</dbReference>
<dbReference type="SUPFAM" id="SSF161098">
    <property type="entry name" value="MetI-like"/>
    <property type="match status" value="1"/>
</dbReference>
<comment type="similarity">
    <text evidence="7">Belongs to the binding-protein-dependent transport system permease family.</text>
</comment>
<dbReference type="Gene3D" id="1.10.3720.10">
    <property type="entry name" value="MetI-like"/>
    <property type="match status" value="1"/>
</dbReference>
<feature type="domain" description="ABC transmembrane type-1" evidence="8">
    <location>
        <begin position="66"/>
        <end position="281"/>
    </location>
</feature>
<keyword evidence="5 7" id="KW-1133">Transmembrane helix</keyword>
<dbReference type="Pfam" id="PF00528">
    <property type="entry name" value="BPD_transp_1"/>
    <property type="match status" value="1"/>
</dbReference>
<feature type="transmembrane region" description="Helical" evidence="7">
    <location>
        <begin position="7"/>
        <end position="24"/>
    </location>
</feature>
<dbReference type="PROSITE" id="PS50928">
    <property type="entry name" value="ABC_TM1"/>
    <property type="match status" value="1"/>
</dbReference>
<keyword evidence="2 7" id="KW-0813">Transport</keyword>
<dbReference type="CDD" id="cd06261">
    <property type="entry name" value="TM_PBP2"/>
    <property type="match status" value="1"/>
</dbReference>
<comment type="subcellular location">
    <subcellularLocation>
        <location evidence="1 7">Cell membrane</location>
        <topology evidence="1 7">Multi-pass membrane protein</topology>
    </subcellularLocation>
</comment>
<comment type="caution">
    <text evidence="9">The sequence shown here is derived from an EMBL/GenBank/DDBJ whole genome shotgun (WGS) entry which is preliminary data.</text>
</comment>